<dbReference type="InterPro" id="IPR011882">
    <property type="entry name" value="PaaC"/>
</dbReference>
<dbReference type="PIRSF" id="PIRSF037834">
    <property type="entry name" value="PA_CoA_Oase3"/>
    <property type="match status" value="1"/>
</dbReference>
<dbReference type="EMBL" id="CP015108">
    <property type="protein sequence ID" value="ARF15721.1"/>
    <property type="molecule type" value="Genomic_DNA"/>
</dbReference>
<evidence type="ECO:0000313" key="2">
    <source>
        <dbReference type="Proteomes" id="UP000192486"/>
    </source>
</evidence>
<dbReference type="InterPro" id="IPR012347">
    <property type="entry name" value="Ferritin-like"/>
</dbReference>
<gene>
    <name evidence="1" type="ORF">SporoS204_08515</name>
</gene>
<dbReference type="Proteomes" id="UP000192486">
    <property type="component" value="Chromosome"/>
</dbReference>
<proteinExistence type="predicted"/>
<dbReference type="SUPFAM" id="SSF47240">
    <property type="entry name" value="Ferritin-like"/>
    <property type="match status" value="1"/>
</dbReference>
<dbReference type="PANTHER" id="PTHR30458">
    <property type="entry name" value="PHENYLACETIC ACID DEGRADATION PROTEIN PAA"/>
    <property type="match status" value="1"/>
</dbReference>
<evidence type="ECO:0000313" key="1">
    <source>
        <dbReference type="EMBL" id="ARF15721.1"/>
    </source>
</evidence>
<accession>A0ABM6JZK9</accession>
<dbReference type="PANTHER" id="PTHR30458:SF0">
    <property type="entry name" value="1,2-PHENYLACETYL-COA EPOXIDASE, SUBUNIT C"/>
    <property type="match status" value="1"/>
</dbReference>
<protein>
    <submittedName>
        <fullName evidence="1">Phenylacetate-CoA oxygenase</fullName>
    </submittedName>
</protein>
<reference evidence="1 2" key="1">
    <citation type="submission" date="2016-04" db="EMBL/GenBank/DDBJ databases">
        <title>Comparative Genomics and Epigenetics of Sporosarcina ureae.</title>
        <authorList>
            <person name="Oliver A.S."/>
            <person name="Cooper K.K."/>
        </authorList>
    </citation>
    <scope>NUCLEOTIDE SEQUENCE [LARGE SCALE GENOMIC DNA]</scope>
    <source>
        <strain evidence="1 2">S204</strain>
    </source>
</reference>
<dbReference type="Gene3D" id="1.20.1260.10">
    <property type="match status" value="1"/>
</dbReference>
<dbReference type="InterPro" id="IPR052703">
    <property type="entry name" value="Aromatic_CoA_ox/epox"/>
</dbReference>
<dbReference type="InterPro" id="IPR009078">
    <property type="entry name" value="Ferritin-like_SF"/>
</dbReference>
<dbReference type="Pfam" id="PF05138">
    <property type="entry name" value="PaaA_PaaC"/>
    <property type="match status" value="1"/>
</dbReference>
<dbReference type="NCBIfam" id="TIGR02158">
    <property type="entry name" value="PA_CoA_Oxy3"/>
    <property type="match status" value="1"/>
</dbReference>
<keyword evidence="2" id="KW-1185">Reference proteome</keyword>
<organism evidence="1 2">
    <name type="scientific">Sporosarcina ureae</name>
    <dbReference type="NCBI Taxonomy" id="1571"/>
    <lineage>
        <taxon>Bacteria</taxon>
        <taxon>Bacillati</taxon>
        <taxon>Bacillota</taxon>
        <taxon>Bacilli</taxon>
        <taxon>Bacillales</taxon>
        <taxon>Caryophanaceae</taxon>
        <taxon>Sporosarcina</taxon>
    </lineage>
</organism>
<name>A0ABM6JZK9_SPOUR</name>
<dbReference type="InterPro" id="IPR007814">
    <property type="entry name" value="PaaA_PaaC"/>
</dbReference>
<sequence length="262" mass="30311">MSAEEKKALEALIFQLADDDFLFSYRGSEWLGLAPHIEEDVASSSITQDSMGHAAMYYKLLEDLGLGKADDLAHLRPAQERKNSVLTERVNGDGYYMDTPQYDWAYTVVRSYFYTQAKRAKINSLRESSYEPLRDIAVKVSMELYYHVMHWKLWFEQLLSSTEEAKSKMVSALKLVVDDMGDLFSYGEQKELIERFDLIDSEEKIQNNWLEALRPTFEKLKLDLPIIPEPKLNGRNGQHTDELQTAIDTLSEVYRLDTATNW</sequence>